<gene>
    <name evidence="5" type="ORF">HZF10_05640</name>
</gene>
<feature type="signal peptide" evidence="3">
    <location>
        <begin position="1"/>
        <end position="21"/>
    </location>
</feature>
<evidence type="ECO:0000256" key="3">
    <source>
        <dbReference type="SAM" id="SignalP"/>
    </source>
</evidence>
<dbReference type="EMBL" id="JACBJI010000002">
    <property type="protein sequence ID" value="NYA70394.1"/>
    <property type="molecule type" value="Genomic_DNA"/>
</dbReference>
<evidence type="ECO:0000259" key="4">
    <source>
        <dbReference type="PROSITE" id="PS51688"/>
    </source>
</evidence>
<dbReference type="InterPro" id="IPR011049">
    <property type="entry name" value="Serralysin-like_metalloprot_C"/>
</dbReference>
<dbReference type="Pfam" id="PF13884">
    <property type="entry name" value="Peptidase_S74"/>
    <property type="match status" value="1"/>
</dbReference>
<feature type="region of interest" description="Disordered" evidence="2">
    <location>
        <begin position="254"/>
        <end position="286"/>
    </location>
</feature>
<feature type="compositionally biased region" description="Low complexity" evidence="2">
    <location>
        <begin position="398"/>
        <end position="413"/>
    </location>
</feature>
<comment type="caution">
    <text evidence="5">The sequence shown here is derived from an EMBL/GenBank/DDBJ whole genome shotgun (WGS) entry which is preliminary data.</text>
</comment>
<organism evidence="5 6">
    <name type="scientific">Flavobacterium agri</name>
    <dbReference type="NCBI Taxonomy" id="2743471"/>
    <lineage>
        <taxon>Bacteria</taxon>
        <taxon>Pseudomonadati</taxon>
        <taxon>Bacteroidota</taxon>
        <taxon>Flavobacteriia</taxon>
        <taxon>Flavobacteriales</taxon>
        <taxon>Flavobacteriaceae</taxon>
        <taxon>Flavobacterium</taxon>
    </lineage>
</organism>
<feature type="region of interest" description="Disordered" evidence="2">
    <location>
        <begin position="395"/>
        <end position="420"/>
    </location>
</feature>
<protein>
    <submittedName>
        <fullName evidence="5">Tail fiber domain-containing protein</fullName>
    </submittedName>
</protein>
<evidence type="ECO:0000313" key="5">
    <source>
        <dbReference type="EMBL" id="NYA70394.1"/>
    </source>
</evidence>
<proteinExistence type="predicted"/>
<dbReference type="RefSeq" id="WP_176005206.1">
    <property type="nucleotide sequence ID" value="NZ_JABWMI010000006.1"/>
</dbReference>
<dbReference type="Gene3D" id="2.150.10.10">
    <property type="entry name" value="Serralysin-like metalloprotease, C-terminal"/>
    <property type="match status" value="1"/>
</dbReference>
<feature type="domain" description="Peptidase S74" evidence="4">
    <location>
        <begin position="508"/>
        <end position="632"/>
    </location>
</feature>
<name>A0A7Y8Y0L3_9FLAO</name>
<feature type="chain" id="PRO_5030930289" evidence="3">
    <location>
        <begin position="22"/>
        <end position="661"/>
    </location>
</feature>
<dbReference type="PROSITE" id="PS51688">
    <property type="entry name" value="ICA"/>
    <property type="match status" value="1"/>
</dbReference>
<keyword evidence="3" id="KW-0732">Signal</keyword>
<evidence type="ECO:0000256" key="2">
    <source>
        <dbReference type="SAM" id="MobiDB-lite"/>
    </source>
</evidence>
<dbReference type="Proteomes" id="UP000535020">
    <property type="component" value="Unassembled WGS sequence"/>
</dbReference>
<evidence type="ECO:0000256" key="1">
    <source>
        <dbReference type="SAM" id="Coils"/>
    </source>
</evidence>
<evidence type="ECO:0000313" key="6">
    <source>
        <dbReference type="Proteomes" id="UP000535020"/>
    </source>
</evidence>
<feature type="compositionally biased region" description="Polar residues" evidence="2">
    <location>
        <begin position="261"/>
        <end position="286"/>
    </location>
</feature>
<dbReference type="AlphaFoldDB" id="A0A7Y8Y0L3"/>
<accession>A0A7Y8Y0L3</accession>
<keyword evidence="1" id="KW-0175">Coiled coil</keyword>
<feature type="coiled-coil region" evidence="1">
    <location>
        <begin position="618"/>
        <end position="659"/>
    </location>
</feature>
<dbReference type="InterPro" id="IPR030392">
    <property type="entry name" value="S74_ICA"/>
</dbReference>
<keyword evidence="6" id="KW-1185">Reference proteome</keyword>
<sequence>MMRTVCIFLWLCVCLSSSAQVGVGTTNPNAQLDIVASNPSAPTSKDGLLIPRISAFPAINPSVSQDGMLVYLNTVSGPYQPGFYYWNNAASLWISISSFKGWDTVGNANAVSGTNFIGTINAQDVDFRSNNSIKMRLTQRGQLEFLNNGTSIFIGEQAGDNDDETANRNSFIGYQSGLANTTGSNNIGLGYQSLYSNVSGDYNIGFGNGTLRNNTGNSNVAIGNNAMTQNTIGANNLAIGANALSQSTTASWNTGLGGNALRNNTTGESNTATGPNSMMANTTGSGNTANGANSLVANITGNSNTGIGFSVLHDNTGGNSNTAIGSSTMYYNKTGSNNTAVGAAALINNETGNGNTASGHYALRWNVSGDNNTAIGRYALSSNLTGLTNTASGANAMATNQSGNNNTASGNSALRENLTGDNNTAIGSSSLYNSLGNSNTAVGNAALLANLTGSNNTGIGNGANVSTSALGNATAVGNGAIVNASNKVRLGNAAVTVVEGQVAYFNPSDARFKYDVKQNVPGLDFIMRLKPVTYHFDARKFQSHLTQNLPDSLKTDMNADFDKSSAIIRTGFLAQDIEKAANEIGYDFDGLHKPDASNPSDNYSVAYSQFIMPLVKSVQEQQSEIEKLKAENAALKTVSANQKQTLEAIEARLSKLEKSND</sequence>
<reference evidence="5 6" key="1">
    <citation type="submission" date="2020-07" db="EMBL/GenBank/DDBJ databases">
        <authorList>
            <person name="Sun Q."/>
        </authorList>
    </citation>
    <scope>NUCLEOTIDE SEQUENCE [LARGE SCALE GENOMIC DNA]</scope>
    <source>
        <strain evidence="5 6">MAH-1</strain>
    </source>
</reference>